<reference evidence="2 3" key="1">
    <citation type="submission" date="2013-02" db="EMBL/GenBank/DDBJ databases">
        <title>The Genome Sequence of Acinetobacter gerneri CIP 107464.</title>
        <authorList>
            <consortium name="The Broad Institute Genome Sequencing Platform"/>
            <consortium name="The Broad Institute Genome Sequencing Center for Infectious Disease"/>
            <person name="Cerqueira G."/>
            <person name="Feldgarden M."/>
            <person name="Courvalin P."/>
            <person name="Perichon B."/>
            <person name="Grillot-Courvalin C."/>
            <person name="Clermont D."/>
            <person name="Rocha E."/>
            <person name="Yoon E.-J."/>
            <person name="Nemec A."/>
            <person name="Walker B."/>
            <person name="Young S.K."/>
            <person name="Zeng Q."/>
            <person name="Gargeya S."/>
            <person name="Fitzgerald M."/>
            <person name="Haas B."/>
            <person name="Abouelleil A."/>
            <person name="Alvarado L."/>
            <person name="Arachchi H.M."/>
            <person name="Berlin A.M."/>
            <person name="Chapman S.B."/>
            <person name="Dewar J."/>
            <person name="Goldberg J."/>
            <person name="Griggs A."/>
            <person name="Gujja S."/>
            <person name="Hansen M."/>
            <person name="Howarth C."/>
            <person name="Imamovic A."/>
            <person name="Larimer J."/>
            <person name="McCowan C."/>
            <person name="Murphy C."/>
            <person name="Neiman D."/>
            <person name="Pearson M."/>
            <person name="Priest M."/>
            <person name="Roberts A."/>
            <person name="Saif S."/>
            <person name="Shea T."/>
            <person name="Sisk P."/>
            <person name="Sykes S."/>
            <person name="Wortman J."/>
            <person name="Nusbaum C."/>
            <person name="Birren B."/>
        </authorList>
    </citation>
    <scope>NUCLEOTIDE SEQUENCE [LARGE SCALE GENOMIC DNA]</scope>
    <source>
        <strain evidence="2 3">CIP 107464</strain>
    </source>
</reference>
<dbReference type="eggNOG" id="ENOG5032A5X">
    <property type="taxonomic scope" value="Bacteria"/>
</dbReference>
<protein>
    <recommendedName>
        <fullName evidence="4">SnoaL-like domain-containing protein</fullName>
    </recommendedName>
</protein>
<evidence type="ECO:0000256" key="1">
    <source>
        <dbReference type="SAM" id="SignalP"/>
    </source>
</evidence>
<dbReference type="HOGENOM" id="CLU_102836_0_0_6"/>
<name>N8ZL66_9GAMM</name>
<keyword evidence="1" id="KW-0732">Signal</keyword>
<dbReference type="PATRIC" id="fig|1120926.3.peg.1163"/>
<keyword evidence="3" id="KW-1185">Reference proteome</keyword>
<evidence type="ECO:0000313" key="2">
    <source>
        <dbReference type="EMBL" id="ENV34474.1"/>
    </source>
</evidence>
<sequence length="232" mass="26668">MKKIILIMLLMSTHSFAENLKCLNSYETLRNIQDEGINILENGTIKQVLDFNEQYDYANLYKNKHPGKGYWMDDWVDDDIAKTSLIVLATSVKSGKFKIINYTLNKPKANFISSVGEVCVIPVQSTGIYYDEEGTTNADIIFVRDLKSNLWRIYSYYGSERKEYFNEFFPDFPKSIKLSASSTIYKSGHKLTSIDVAQKMFKDMGVEMPPEVLINLQKSEKEAEARKKLNGF</sequence>
<dbReference type="AlphaFoldDB" id="N8ZL66"/>
<dbReference type="EMBL" id="APPN01000054">
    <property type="protein sequence ID" value="ENV34474.1"/>
    <property type="molecule type" value="Genomic_DNA"/>
</dbReference>
<proteinExistence type="predicted"/>
<dbReference type="RefSeq" id="WP_004859063.1">
    <property type="nucleotide sequence ID" value="NZ_ASYY01000077.1"/>
</dbReference>
<dbReference type="GeneID" id="84208617"/>
<organism evidence="2 3">
    <name type="scientific">Acinetobacter gerneri DSM 14967 = CIP 107464 = MTCC 9824</name>
    <dbReference type="NCBI Taxonomy" id="1120926"/>
    <lineage>
        <taxon>Bacteria</taxon>
        <taxon>Pseudomonadati</taxon>
        <taxon>Pseudomonadota</taxon>
        <taxon>Gammaproteobacteria</taxon>
        <taxon>Moraxellales</taxon>
        <taxon>Moraxellaceae</taxon>
        <taxon>Acinetobacter</taxon>
    </lineage>
</organism>
<feature type="signal peptide" evidence="1">
    <location>
        <begin position="1"/>
        <end position="17"/>
    </location>
</feature>
<dbReference type="STRING" id="202952.GCA_000747725_00524"/>
<feature type="chain" id="PRO_5004138107" description="SnoaL-like domain-containing protein" evidence="1">
    <location>
        <begin position="18"/>
        <end position="232"/>
    </location>
</feature>
<dbReference type="OrthoDB" id="6713624at2"/>
<evidence type="ECO:0008006" key="4">
    <source>
        <dbReference type="Google" id="ProtNLM"/>
    </source>
</evidence>
<comment type="caution">
    <text evidence="2">The sequence shown here is derived from an EMBL/GenBank/DDBJ whole genome shotgun (WGS) entry which is preliminary data.</text>
</comment>
<evidence type="ECO:0000313" key="3">
    <source>
        <dbReference type="Proteomes" id="UP000013117"/>
    </source>
</evidence>
<gene>
    <name evidence="2" type="ORF">F960_01212</name>
</gene>
<accession>N8ZL66</accession>
<dbReference type="Proteomes" id="UP000013117">
    <property type="component" value="Unassembled WGS sequence"/>
</dbReference>